<proteinExistence type="predicted"/>
<evidence type="ECO:0000313" key="3">
    <source>
        <dbReference type="Proteomes" id="UP000314294"/>
    </source>
</evidence>
<protein>
    <submittedName>
        <fullName evidence="2">Uncharacterized protein</fullName>
    </submittedName>
</protein>
<comment type="caution">
    <text evidence="2">The sequence shown here is derived from an EMBL/GenBank/DDBJ whole genome shotgun (WGS) entry which is preliminary data.</text>
</comment>
<dbReference type="EMBL" id="SRLO01026634">
    <property type="protein sequence ID" value="TNN21660.1"/>
    <property type="molecule type" value="Genomic_DNA"/>
</dbReference>
<evidence type="ECO:0000256" key="1">
    <source>
        <dbReference type="SAM" id="MobiDB-lite"/>
    </source>
</evidence>
<name>A0A4Z2DZI6_9TELE</name>
<feature type="region of interest" description="Disordered" evidence="1">
    <location>
        <begin position="43"/>
        <end position="65"/>
    </location>
</feature>
<evidence type="ECO:0000313" key="2">
    <source>
        <dbReference type="EMBL" id="TNN21660.1"/>
    </source>
</evidence>
<accession>A0A4Z2DZI6</accession>
<dbReference type="Proteomes" id="UP000314294">
    <property type="component" value="Unassembled WGS sequence"/>
</dbReference>
<organism evidence="2 3">
    <name type="scientific">Liparis tanakae</name>
    <name type="common">Tanaka's snailfish</name>
    <dbReference type="NCBI Taxonomy" id="230148"/>
    <lineage>
        <taxon>Eukaryota</taxon>
        <taxon>Metazoa</taxon>
        <taxon>Chordata</taxon>
        <taxon>Craniata</taxon>
        <taxon>Vertebrata</taxon>
        <taxon>Euteleostomi</taxon>
        <taxon>Actinopterygii</taxon>
        <taxon>Neopterygii</taxon>
        <taxon>Teleostei</taxon>
        <taxon>Neoteleostei</taxon>
        <taxon>Acanthomorphata</taxon>
        <taxon>Eupercaria</taxon>
        <taxon>Perciformes</taxon>
        <taxon>Cottioidei</taxon>
        <taxon>Cottales</taxon>
        <taxon>Liparidae</taxon>
        <taxon>Liparis</taxon>
    </lineage>
</organism>
<dbReference type="AlphaFoldDB" id="A0A4Z2DZI6"/>
<sequence>MDEVLRVEACRVNTARWRSLWSVTGPLRGGHDADVAHAEQEFDAPALNNSPRIPLGVSGGSHGVC</sequence>
<gene>
    <name evidence="2" type="ORF">EYF80_068228</name>
</gene>
<keyword evidence="3" id="KW-1185">Reference proteome</keyword>
<reference evidence="2 3" key="1">
    <citation type="submission" date="2019-03" db="EMBL/GenBank/DDBJ databases">
        <title>First draft genome of Liparis tanakae, snailfish: a comprehensive survey of snailfish specific genes.</title>
        <authorList>
            <person name="Kim W."/>
            <person name="Song I."/>
            <person name="Jeong J.-H."/>
            <person name="Kim D."/>
            <person name="Kim S."/>
            <person name="Ryu S."/>
            <person name="Song J.Y."/>
            <person name="Lee S.K."/>
        </authorList>
    </citation>
    <scope>NUCLEOTIDE SEQUENCE [LARGE SCALE GENOMIC DNA]</scope>
    <source>
        <tissue evidence="2">Muscle</tissue>
    </source>
</reference>